<dbReference type="PANTHER" id="PTHR15887:SF1">
    <property type="entry name" value="TRANSMEMBRANE PROTEIN 69"/>
    <property type="match status" value="1"/>
</dbReference>
<evidence type="ECO:0000313" key="3">
    <source>
        <dbReference type="Proteomes" id="UP001597110"/>
    </source>
</evidence>
<feature type="transmembrane region" description="Helical" evidence="1">
    <location>
        <begin position="14"/>
        <end position="35"/>
    </location>
</feature>
<comment type="caution">
    <text evidence="2">The sequence shown here is derived from an EMBL/GenBank/DDBJ whole genome shotgun (WGS) entry which is preliminary data.</text>
</comment>
<dbReference type="Proteomes" id="UP001597110">
    <property type="component" value="Unassembled WGS sequence"/>
</dbReference>
<feature type="transmembrane region" description="Helical" evidence="1">
    <location>
        <begin position="130"/>
        <end position="149"/>
    </location>
</feature>
<keyword evidence="1" id="KW-0812">Transmembrane</keyword>
<feature type="transmembrane region" description="Helical" evidence="1">
    <location>
        <begin position="47"/>
        <end position="70"/>
    </location>
</feature>
<dbReference type="EMBL" id="JBHTIF010000001">
    <property type="protein sequence ID" value="MFD0725072.1"/>
    <property type="molecule type" value="Genomic_DNA"/>
</dbReference>
<keyword evidence="3" id="KW-1185">Reference proteome</keyword>
<keyword evidence="1" id="KW-0472">Membrane</keyword>
<feature type="transmembrane region" description="Helical" evidence="1">
    <location>
        <begin position="76"/>
        <end position="94"/>
    </location>
</feature>
<dbReference type="Pfam" id="PF11911">
    <property type="entry name" value="DUF3429"/>
    <property type="match status" value="1"/>
</dbReference>
<dbReference type="InterPro" id="IPR021836">
    <property type="entry name" value="DUF3429"/>
</dbReference>
<dbReference type="RefSeq" id="WP_386822694.1">
    <property type="nucleotide sequence ID" value="NZ_JBHTIF010000001.1"/>
</dbReference>
<gene>
    <name evidence="2" type="ORF">ACFQ0E_05600</name>
</gene>
<feature type="transmembrane region" description="Helical" evidence="1">
    <location>
        <begin position="101"/>
        <end position="118"/>
    </location>
</feature>
<keyword evidence="1" id="KW-1133">Transmembrane helix</keyword>
<accession>A0ABW2Y957</accession>
<proteinExistence type="predicted"/>
<dbReference type="PANTHER" id="PTHR15887">
    <property type="entry name" value="TRANSMEMBRANE PROTEIN 69"/>
    <property type="match status" value="1"/>
</dbReference>
<sequence>MTDASPNPRLAQGLTYAGTLPLIACAVLAWAPSLAGGADLANAATIALAYAAVIASFIAGIHWAASLFFAERCGQLPMIASNVAALFAWSTLLLGDPRLGCLVLVPCFMSLLAIDHGLRTKGVLPPWFFALRRNATLIVASALLLVALAPR</sequence>
<protein>
    <submittedName>
        <fullName evidence="2">DUF3429 domain-containing protein</fullName>
    </submittedName>
</protein>
<evidence type="ECO:0000313" key="2">
    <source>
        <dbReference type="EMBL" id="MFD0725072.1"/>
    </source>
</evidence>
<evidence type="ECO:0000256" key="1">
    <source>
        <dbReference type="SAM" id="Phobius"/>
    </source>
</evidence>
<reference evidence="3" key="1">
    <citation type="journal article" date="2019" name="Int. J. Syst. Evol. Microbiol.">
        <title>The Global Catalogue of Microorganisms (GCM) 10K type strain sequencing project: providing services to taxonomists for standard genome sequencing and annotation.</title>
        <authorList>
            <consortium name="The Broad Institute Genomics Platform"/>
            <consortium name="The Broad Institute Genome Sequencing Center for Infectious Disease"/>
            <person name="Wu L."/>
            <person name="Ma J."/>
        </authorList>
    </citation>
    <scope>NUCLEOTIDE SEQUENCE [LARGE SCALE GENOMIC DNA]</scope>
    <source>
        <strain evidence="3">CCUG 55585</strain>
    </source>
</reference>
<organism evidence="2 3">
    <name type="scientific">Lysobacter brunescens</name>
    <dbReference type="NCBI Taxonomy" id="262323"/>
    <lineage>
        <taxon>Bacteria</taxon>
        <taxon>Pseudomonadati</taxon>
        <taxon>Pseudomonadota</taxon>
        <taxon>Gammaproteobacteria</taxon>
        <taxon>Lysobacterales</taxon>
        <taxon>Lysobacteraceae</taxon>
        <taxon>Lysobacter</taxon>
    </lineage>
</organism>
<name>A0ABW2Y957_9GAMM</name>